<dbReference type="EMBL" id="FNYD01000015">
    <property type="protein sequence ID" value="SEK05950.1"/>
    <property type="molecule type" value="Genomic_DNA"/>
</dbReference>
<proteinExistence type="predicted"/>
<protein>
    <submittedName>
        <fullName evidence="1">Uncharacterized protein</fullName>
    </submittedName>
</protein>
<accession>A0A1H7E308</accession>
<dbReference type="AlphaFoldDB" id="A0A1H7E308"/>
<evidence type="ECO:0000313" key="2">
    <source>
        <dbReference type="Proteomes" id="UP000199379"/>
    </source>
</evidence>
<sequence length="50" mass="5993">MERHYHITTHRRACAAITAHHGRLDFLDGFFGALRRCARIQLRVDRYMDH</sequence>
<reference evidence="1 2" key="1">
    <citation type="submission" date="2016-10" db="EMBL/GenBank/DDBJ databases">
        <authorList>
            <person name="de Groot N.N."/>
        </authorList>
    </citation>
    <scope>NUCLEOTIDE SEQUENCE [LARGE SCALE GENOMIC DNA]</scope>
    <source>
        <strain evidence="1 2">DSM 29340</strain>
    </source>
</reference>
<keyword evidence="2" id="KW-1185">Reference proteome</keyword>
<evidence type="ECO:0000313" key="1">
    <source>
        <dbReference type="EMBL" id="SEK05950.1"/>
    </source>
</evidence>
<dbReference type="Proteomes" id="UP000199379">
    <property type="component" value="Unassembled WGS sequence"/>
</dbReference>
<name>A0A1H7E308_9RHOB</name>
<gene>
    <name evidence="1" type="ORF">SAMN05444007_11562</name>
</gene>
<dbReference type="STRING" id="1227549.SAMN05444007_11562"/>
<organism evidence="1 2">
    <name type="scientific">Cribrihabitans marinus</name>
    <dbReference type="NCBI Taxonomy" id="1227549"/>
    <lineage>
        <taxon>Bacteria</taxon>
        <taxon>Pseudomonadati</taxon>
        <taxon>Pseudomonadota</taxon>
        <taxon>Alphaproteobacteria</taxon>
        <taxon>Rhodobacterales</taxon>
        <taxon>Paracoccaceae</taxon>
        <taxon>Cribrihabitans</taxon>
    </lineage>
</organism>